<dbReference type="SUPFAM" id="SSF103473">
    <property type="entry name" value="MFS general substrate transporter"/>
    <property type="match status" value="1"/>
</dbReference>
<dbReference type="GO" id="GO:0015606">
    <property type="term" value="F:spermidine transmembrane transporter activity"/>
    <property type="evidence" value="ECO:0007669"/>
    <property type="project" value="TreeGrafter"/>
</dbReference>
<feature type="transmembrane region" description="Helical" evidence="5">
    <location>
        <begin position="303"/>
        <end position="323"/>
    </location>
</feature>
<feature type="transmembrane region" description="Helical" evidence="5">
    <location>
        <begin position="131"/>
        <end position="153"/>
    </location>
</feature>
<protein>
    <submittedName>
        <fullName evidence="7">Pc22g24220 protein</fullName>
    </submittedName>
</protein>
<evidence type="ECO:0000256" key="5">
    <source>
        <dbReference type="SAM" id="Phobius"/>
    </source>
</evidence>
<evidence type="ECO:0000256" key="4">
    <source>
        <dbReference type="ARBA" id="ARBA00023136"/>
    </source>
</evidence>
<accession>B6HQG7</accession>
<feature type="transmembrane region" description="Helical" evidence="5">
    <location>
        <begin position="371"/>
        <end position="398"/>
    </location>
</feature>
<sequence>MSEKTMPELAEQSQKDAIVSDWANDPDNAKNWSTAKKLYNTAVPALLCFLISFGLAIYSPSHESAQEDFHTTTTLALLPFTLYVYGLAFGPAVSAPLSETFGRRFIYVFVTPIALLFILGASFAKNLATLAVCRLLAGLTISAPLAVGAGTIMDMWTGINTNRGVVLIMTIAFLGPALGELVGGWVAQYKNWQWSLWTTLFLGAGVWIFALGAQETYAGPVMRRKAKKLGLPIPPAPIPAGMAGVRFMVTVTLVRPLYMLIREPIVTLCSLYSSLNFSILFCFLACIPLIFSTTYNFTPGESGLVLIGIAVGCALGGIFLILLDSYTLKQHLFKYKNATPPPERMLWGAMLGGPLMASALFWFAWTARPGIHWISSIVATGLFGFSNILVFVSTMLYLTNVYGAKYGASALAANGLLRYLVGGSFPLFTIPSMSLRLFHLEGHISHIFVSVQRSRLPLGLKLARVLGSRVRLFAMDLLHIRQQGPSV</sequence>
<evidence type="ECO:0000259" key="6">
    <source>
        <dbReference type="PROSITE" id="PS50850"/>
    </source>
</evidence>
<dbReference type="BioCyc" id="PCHR:PC22G24220-MONOMER"/>
<dbReference type="EMBL" id="AM920437">
    <property type="protein sequence ID" value="CAP99710.1"/>
    <property type="molecule type" value="Genomic_DNA"/>
</dbReference>
<reference evidence="7 8" key="1">
    <citation type="journal article" date="2008" name="Nat. Biotechnol.">
        <title>Genome sequencing and analysis of the filamentous fungus Penicillium chrysogenum.</title>
        <authorList>
            <person name="van den Berg M.A."/>
            <person name="Albang R."/>
            <person name="Albermann K."/>
            <person name="Badger J.H."/>
            <person name="Daran J.-M."/>
            <person name="Driessen A.J.M."/>
            <person name="Garcia-Estrada C."/>
            <person name="Fedorova N.D."/>
            <person name="Harris D.M."/>
            <person name="Heijne W.H.M."/>
            <person name="Joardar V.S."/>
            <person name="Kiel J.A.K.W."/>
            <person name="Kovalchuk A."/>
            <person name="Martin J.F."/>
            <person name="Nierman W.C."/>
            <person name="Nijland J.G."/>
            <person name="Pronk J.T."/>
            <person name="Roubos J.A."/>
            <person name="van der Klei I.J."/>
            <person name="van Peij N.N.M.E."/>
            <person name="Veenhuis M."/>
            <person name="von Doehren H."/>
            <person name="Wagner C."/>
            <person name="Wortman J.R."/>
            <person name="Bovenberg R.A.L."/>
        </authorList>
    </citation>
    <scope>NUCLEOTIDE SEQUENCE [LARGE SCALE GENOMIC DNA]</scope>
    <source>
        <strain evidence="8">ATCC 28089 / DSM 1075 / NRRL 1951 / Wisconsin 54-1255</strain>
    </source>
</reference>
<dbReference type="eggNOG" id="KOG0255">
    <property type="taxonomic scope" value="Eukaryota"/>
</dbReference>
<evidence type="ECO:0000256" key="3">
    <source>
        <dbReference type="ARBA" id="ARBA00022989"/>
    </source>
</evidence>
<evidence type="ECO:0000313" key="7">
    <source>
        <dbReference type="EMBL" id="CAP99710.1"/>
    </source>
</evidence>
<feature type="transmembrane region" description="Helical" evidence="5">
    <location>
        <begin position="233"/>
        <end position="254"/>
    </location>
</feature>
<evidence type="ECO:0000256" key="1">
    <source>
        <dbReference type="ARBA" id="ARBA00004141"/>
    </source>
</evidence>
<dbReference type="Proteomes" id="UP000000724">
    <property type="component" value="Contig Pc00c22"/>
</dbReference>
<dbReference type="VEuPathDB" id="FungiDB:PCH_Pc22g24220"/>
<dbReference type="GO" id="GO:0005886">
    <property type="term" value="C:plasma membrane"/>
    <property type="evidence" value="ECO:0007669"/>
    <property type="project" value="TreeGrafter"/>
</dbReference>
<evidence type="ECO:0000256" key="2">
    <source>
        <dbReference type="ARBA" id="ARBA00022692"/>
    </source>
</evidence>
<keyword evidence="8" id="KW-1185">Reference proteome</keyword>
<dbReference type="OMA" id="FAVGNIM"/>
<gene>
    <name evidence="7" type="ORF">Pc22g24220</name>
    <name evidence="7" type="ORF">PCH_Pc22g24220</name>
</gene>
<dbReference type="OrthoDB" id="3936150at2759"/>
<dbReference type="GO" id="GO:0000297">
    <property type="term" value="F:spermine transmembrane transporter activity"/>
    <property type="evidence" value="ECO:0007669"/>
    <property type="project" value="TreeGrafter"/>
</dbReference>
<comment type="subcellular location">
    <subcellularLocation>
        <location evidence="1">Membrane</location>
        <topology evidence="1">Multi-pass membrane protein</topology>
    </subcellularLocation>
</comment>
<feature type="transmembrane region" description="Helical" evidence="5">
    <location>
        <begin position="194"/>
        <end position="213"/>
    </location>
</feature>
<dbReference type="PANTHER" id="PTHR23502:SF38">
    <property type="entry name" value="POLYAMINE TRANSPORTER 4"/>
    <property type="match status" value="1"/>
</dbReference>
<dbReference type="InterPro" id="IPR020846">
    <property type="entry name" value="MFS_dom"/>
</dbReference>
<dbReference type="HOGENOM" id="CLU_008455_11_3_1"/>
<keyword evidence="2 5" id="KW-0812">Transmembrane</keyword>
<keyword evidence="3 5" id="KW-1133">Transmembrane helix</keyword>
<feature type="transmembrane region" description="Helical" evidence="5">
    <location>
        <begin position="71"/>
        <end position="93"/>
    </location>
</feature>
<feature type="transmembrane region" description="Helical" evidence="5">
    <location>
        <begin position="38"/>
        <end position="59"/>
    </location>
</feature>
<evidence type="ECO:0000313" key="8">
    <source>
        <dbReference type="Proteomes" id="UP000000724"/>
    </source>
</evidence>
<dbReference type="Pfam" id="PF07690">
    <property type="entry name" value="MFS_1"/>
    <property type="match status" value="1"/>
</dbReference>
<dbReference type="PROSITE" id="PS50850">
    <property type="entry name" value="MFS"/>
    <property type="match status" value="1"/>
</dbReference>
<dbReference type="PANTHER" id="PTHR23502">
    <property type="entry name" value="MAJOR FACILITATOR SUPERFAMILY"/>
    <property type="match status" value="1"/>
</dbReference>
<feature type="transmembrane region" description="Helical" evidence="5">
    <location>
        <begin position="105"/>
        <end position="124"/>
    </location>
</feature>
<feature type="transmembrane region" description="Helical" evidence="5">
    <location>
        <begin position="266"/>
        <end position="291"/>
    </location>
</feature>
<dbReference type="AlphaFoldDB" id="B6HQG7"/>
<dbReference type="InterPro" id="IPR036259">
    <property type="entry name" value="MFS_trans_sf"/>
</dbReference>
<proteinExistence type="predicted"/>
<feature type="transmembrane region" description="Helical" evidence="5">
    <location>
        <begin position="165"/>
        <end position="187"/>
    </location>
</feature>
<name>B6HQG7_PENRW</name>
<feature type="domain" description="Major facilitator superfamily (MFS) profile" evidence="6">
    <location>
        <begin position="40"/>
        <end position="487"/>
    </location>
</feature>
<organism evidence="7 8">
    <name type="scientific">Penicillium rubens (strain ATCC 28089 / DSM 1075 / NRRL 1951 / Wisconsin 54-1255)</name>
    <name type="common">Penicillium chrysogenum</name>
    <dbReference type="NCBI Taxonomy" id="500485"/>
    <lineage>
        <taxon>Eukaryota</taxon>
        <taxon>Fungi</taxon>
        <taxon>Dikarya</taxon>
        <taxon>Ascomycota</taxon>
        <taxon>Pezizomycotina</taxon>
        <taxon>Eurotiomycetes</taxon>
        <taxon>Eurotiomycetidae</taxon>
        <taxon>Eurotiales</taxon>
        <taxon>Aspergillaceae</taxon>
        <taxon>Penicillium</taxon>
        <taxon>Penicillium chrysogenum species complex</taxon>
    </lineage>
</organism>
<dbReference type="Gene3D" id="1.20.1720.10">
    <property type="entry name" value="Multidrug resistance protein D"/>
    <property type="match status" value="1"/>
</dbReference>
<dbReference type="InterPro" id="IPR011701">
    <property type="entry name" value="MFS"/>
</dbReference>
<keyword evidence="4 5" id="KW-0472">Membrane</keyword>
<feature type="transmembrane region" description="Helical" evidence="5">
    <location>
        <begin position="344"/>
        <end position="365"/>
    </location>
</feature>